<feature type="domain" description="Peptidase S33 tripeptidyl aminopeptidase-like C-terminal" evidence="5">
    <location>
        <begin position="435"/>
        <end position="536"/>
    </location>
</feature>
<evidence type="ECO:0000313" key="7">
    <source>
        <dbReference type="Proteomes" id="UP000219565"/>
    </source>
</evidence>
<evidence type="ECO:0000256" key="2">
    <source>
        <dbReference type="ARBA" id="ARBA00022729"/>
    </source>
</evidence>
<keyword evidence="4" id="KW-1133">Transmembrane helix</keyword>
<dbReference type="InterPro" id="IPR051601">
    <property type="entry name" value="Serine_prot/Carboxylest_S33"/>
</dbReference>
<dbReference type="AlphaFoldDB" id="A0A285KWE5"/>
<proteinExistence type="inferred from homology"/>
<dbReference type="EMBL" id="OBEG01000001">
    <property type="protein sequence ID" value="SNY76974.1"/>
    <property type="molecule type" value="Genomic_DNA"/>
</dbReference>
<protein>
    <submittedName>
        <fullName evidence="6">Alpha/beta hydrolase fold</fullName>
    </submittedName>
</protein>
<keyword evidence="7" id="KW-1185">Reference proteome</keyword>
<feature type="transmembrane region" description="Helical" evidence="4">
    <location>
        <begin position="19"/>
        <end position="41"/>
    </location>
</feature>
<dbReference type="SUPFAM" id="SSF53474">
    <property type="entry name" value="alpha/beta-Hydrolases"/>
    <property type="match status" value="2"/>
</dbReference>
<evidence type="ECO:0000256" key="4">
    <source>
        <dbReference type="SAM" id="Phobius"/>
    </source>
</evidence>
<name>A0A285KWE5_9NOCA</name>
<dbReference type="GO" id="GO:0016787">
    <property type="term" value="F:hydrolase activity"/>
    <property type="evidence" value="ECO:0007669"/>
    <property type="project" value="UniProtKB-KW"/>
</dbReference>
<dbReference type="STRING" id="1379680.GCA_001612615_00146"/>
<evidence type="ECO:0000256" key="3">
    <source>
        <dbReference type="ARBA" id="ARBA00022801"/>
    </source>
</evidence>
<keyword evidence="2" id="KW-0732">Signal</keyword>
<keyword evidence="4" id="KW-0472">Membrane</keyword>
<gene>
    <name evidence="6" type="ORF">SAMN04244553_0873</name>
</gene>
<dbReference type="InterPro" id="IPR029058">
    <property type="entry name" value="AB_hydrolase_fold"/>
</dbReference>
<accession>A0A285KWE5</accession>
<evidence type="ECO:0000259" key="5">
    <source>
        <dbReference type="Pfam" id="PF08386"/>
    </source>
</evidence>
<dbReference type="PANTHER" id="PTHR43248">
    <property type="entry name" value="2-SUCCINYL-6-HYDROXY-2,4-CYCLOHEXADIENE-1-CARBOXYLATE SYNTHASE"/>
    <property type="match status" value="1"/>
</dbReference>
<keyword evidence="4" id="KW-0812">Transmembrane</keyword>
<dbReference type="Pfam" id="PF08386">
    <property type="entry name" value="Abhydrolase_4"/>
    <property type="match status" value="1"/>
</dbReference>
<dbReference type="PANTHER" id="PTHR43248:SF29">
    <property type="entry name" value="TRIPEPTIDYL AMINOPEPTIDASE"/>
    <property type="match status" value="1"/>
</dbReference>
<comment type="similarity">
    <text evidence="1">Belongs to the peptidase S33 family.</text>
</comment>
<dbReference type="Gene3D" id="3.40.50.1820">
    <property type="entry name" value="alpha/beta hydrolase"/>
    <property type="match status" value="1"/>
</dbReference>
<evidence type="ECO:0000256" key="1">
    <source>
        <dbReference type="ARBA" id="ARBA00010088"/>
    </source>
</evidence>
<evidence type="ECO:0000313" key="6">
    <source>
        <dbReference type="EMBL" id="SNY76974.1"/>
    </source>
</evidence>
<dbReference type="InterPro" id="IPR013595">
    <property type="entry name" value="Pept_S33_TAP-like_C"/>
</dbReference>
<organism evidence="6 7">
    <name type="scientific">Nocardia amikacinitolerans</name>
    <dbReference type="NCBI Taxonomy" id="756689"/>
    <lineage>
        <taxon>Bacteria</taxon>
        <taxon>Bacillati</taxon>
        <taxon>Actinomycetota</taxon>
        <taxon>Actinomycetes</taxon>
        <taxon>Mycobacteriales</taxon>
        <taxon>Nocardiaceae</taxon>
        <taxon>Nocardia</taxon>
    </lineage>
</organism>
<keyword evidence="3 6" id="KW-0378">Hydrolase</keyword>
<reference evidence="6 7" key="1">
    <citation type="submission" date="2017-09" db="EMBL/GenBank/DDBJ databases">
        <authorList>
            <person name="Ehlers B."/>
            <person name="Leendertz F.H."/>
        </authorList>
    </citation>
    <scope>NUCLEOTIDE SEQUENCE [LARGE SCALE GENOMIC DNA]</scope>
    <source>
        <strain evidence="6 7">DSM 45537</strain>
    </source>
</reference>
<dbReference type="Proteomes" id="UP000219565">
    <property type="component" value="Unassembled WGS sequence"/>
</dbReference>
<sequence>MFPWDVVEDRGTTVRSSRWVLMSVIAVATLVATGCSITPTVEGSARPSPAPLPTLRDYEAQRVEWAPCREQREAECGEIRVPVDYARPEAAALTMPLVRLPATNPAQRIGVLTTNPGGPGESGYEDVLSALNPDDTGLRKFRIRYDLVGFDPRGVGRTAPVRCLGDRAMDEYLATDFTPVDDAGRRVVAEAHRRYATACLRNTGNLLGFVGTEFVVRDMDIMRSALGEPKLNFFGFSYGTRLGQLYAEQFPDRVGRMVLDSVDDPSLTPDRWDSLDASDAPAPGAISARDRLVHTILEACARREDCPLGNDPDAAMRRLIELIDRVDAEPIAASDGRRVGSNLALLGIFMATYDERYWPRFERAFADALRGDGTGLAELADFYVGREDGRYSSSDPAFWAVECMNDDPAAWRSKAEDVILRDLAQEAEWAAVRSPLFGANRVFSTPLCLFWPVRPTQKSAGVDAAGAPPILLLNNSGDLATTIEDAEHVAATLADAVLVVSEHDGHIAFDNGSACVDAIVIAYLYDGTLPPDGTRCAD</sequence>